<dbReference type="InterPro" id="IPR006847">
    <property type="entry name" value="IF2_N"/>
</dbReference>
<dbReference type="SUPFAM" id="SSF46955">
    <property type="entry name" value="Putative DNA-binding domain"/>
    <property type="match status" value="1"/>
</dbReference>
<dbReference type="Pfam" id="PF22042">
    <property type="entry name" value="EF-G_D2"/>
    <property type="match status" value="1"/>
</dbReference>
<name>A0ABY6N402_9ALTE</name>
<feature type="compositionally biased region" description="Basic and acidic residues" evidence="10">
    <location>
        <begin position="168"/>
        <end position="185"/>
    </location>
</feature>
<keyword evidence="7 8" id="KW-0342">GTP-binding</keyword>
<feature type="binding site" evidence="8">
    <location>
        <begin position="345"/>
        <end position="352"/>
    </location>
    <ligand>
        <name>GTP</name>
        <dbReference type="ChEBI" id="CHEBI:37565"/>
    </ligand>
</feature>
<dbReference type="InterPro" id="IPR013575">
    <property type="entry name" value="IF2_assoc_dom_bac"/>
</dbReference>
<feature type="compositionally biased region" description="Basic and acidic residues" evidence="10">
    <location>
        <begin position="129"/>
        <end position="155"/>
    </location>
</feature>
<evidence type="ECO:0000256" key="5">
    <source>
        <dbReference type="ARBA" id="ARBA00022741"/>
    </source>
</evidence>
<dbReference type="SUPFAM" id="SSF52540">
    <property type="entry name" value="P-loop containing nucleoside triphosphate hydrolases"/>
    <property type="match status" value="1"/>
</dbReference>
<dbReference type="InterPro" id="IPR036925">
    <property type="entry name" value="TIF_IF2_dom3_sf"/>
</dbReference>
<dbReference type="PROSITE" id="PS01176">
    <property type="entry name" value="IF2"/>
    <property type="match status" value="1"/>
</dbReference>
<dbReference type="RefSeq" id="WP_265048338.1">
    <property type="nucleotide sequence ID" value="NZ_CP100390.1"/>
</dbReference>
<dbReference type="InterPro" id="IPR053905">
    <property type="entry name" value="EF-G-like_DII"/>
</dbReference>
<dbReference type="InterPro" id="IPR009061">
    <property type="entry name" value="DNA-bd_dom_put_sf"/>
</dbReference>
<dbReference type="Gene3D" id="3.40.50.10050">
    <property type="entry name" value="Translation initiation factor IF- 2, domain 3"/>
    <property type="match status" value="1"/>
</dbReference>
<dbReference type="InterPro" id="IPR000178">
    <property type="entry name" value="TF_IF2_bacterial-like"/>
</dbReference>
<dbReference type="NCBIfam" id="TIGR00231">
    <property type="entry name" value="small_GTP"/>
    <property type="match status" value="1"/>
</dbReference>
<dbReference type="Proteomes" id="UP001163739">
    <property type="component" value="Chromosome"/>
</dbReference>
<feature type="region of interest" description="G-domain" evidence="8">
    <location>
        <begin position="339"/>
        <end position="487"/>
    </location>
</feature>
<feature type="region of interest" description="Disordered" evidence="10">
    <location>
        <begin position="99"/>
        <end position="118"/>
    </location>
</feature>
<dbReference type="CDD" id="cd03702">
    <property type="entry name" value="IF2_mtIF2_II"/>
    <property type="match status" value="1"/>
</dbReference>
<keyword evidence="6 8" id="KW-0648">Protein biosynthesis</keyword>
<evidence type="ECO:0000256" key="4">
    <source>
        <dbReference type="ARBA" id="ARBA00022540"/>
    </source>
</evidence>
<gene>
    <name evidence="8 12" type="primary">infB</name>
    <name evidence="12" type="ORF">NKI27_03640</name>
</gene>
<organism evidence="12 13">
    <name type="scientific">Alkalimarinus alittae</name>
    <dbReference type="NCBI Taxonomy" id="2961619"/>
    <lineage>
        <taxon>Bacteria</taxon>
        <taxon>Pseudomonadati</taxon>
        <taxon>Pseudomonadota</taxon>
        <taxon>Gammaproteobacteria</taxon>
        <taxon>Alteromonadales</taxon>
        <taxon>Alteromonadaceae</taxon>
        <taxon>Alkalimarinus</taxon>
    </lineage>
</organism>
<dbReference type="CDD" id="cd03692">
    <property type="entry name" value="mtIF2_IVc"/>
    <property type="match status" value="1"/>
</dbReference>
<protein>
    <recommendedName>
        <fullName evidence="2 8">Translation initiation factor IF-2</fullName>
    </recommendedName>
</protein>
<evidence type="ECO:0000256" key="3">
    <source>
        <dbReference type="ARBA" id="ARBA00022490"/>
    </source>
</evidence>
<dbReference type="Pfam" id="PF04760">
    <property type="entry name" value="IF2_N"/>
    <property type="match status" value="1"/>
</dbReference>
<keyword evidence="3 8" id="KW-0963">Cytoplasm</keyword>
<proteinExistence type="inferred from homology"/>
<evidence type="ECO:0000256" key="6">
    <source>
        <dbReference type="ARBA" id="ARBA00022917"/>
    </source>
</evidence>
<dbReference type="Pfam" id="PF00009">
    <property type="entry name" value="GTP_EFTU"/>
    <property type="match status" value="1"/>
</dbReference>
<dbReference type="SUPFAM" id="SSF50447">
    <property type="entry name" value="Translation proteins"/>
    <property type="match status" value="2"/>
</dbReference>
<dbReference type="Gene3D" id="2.40.30.10">
    <property type="entry name" value="Translation factors"/>
    <property type="match status" value="2"/>
</dbReference>
<accession>A0ABY6N402</accession>
<dbReference type="GO" id="GO:0003743">
    <property type="term" value="F:translation initiation factor activity"/>
    <property type="evidence" value="ECO:0007669"/>
    <property type="project" value="UniProtKB-KW"/>
</dbReference>
<dbReference type="PANTHER" id="PTHR43381">
    <property type="entry name" value="TRANSLATION INITIATION FACTOR IF-2-RELATED"/>
    <property type="match status" value="1"/>
</dbReference>
<feature type="binding site" evidence="8">
    <location>
        <begin position="391"/>
        <end position="395"/>
    </location>
    <ligand>
        <name>GTP</name>
        <dbReference type="ChEBI" id="CHEBI:37565"/>
    </ligand>
</feature>
<comment type="similarity">
    <text evidence="1 8 9">Belongs to the TRAFAC class translation factor GTPase superfamily. Classic translation factor GTPase family. IF-2 subfamily.</text>
</comment>
<dbReference type="Gene3D" id="3.30.56.50">
    <property type="entry name" value="Putative DNA-binding domain, N-terminal subdomain of bacterial translation initiation factor IF2"/>
    <property type="match status" value="1"/>
</dbReference>
<keyword evidence="4 8" id="KW-0396">Initiation factor</keyword>
<dbReference type="InterPro" id="IPR015760">
    <property type="entry name" value="TIF_IF2"/>
</dbReference>
<evidence type="ECO:0000256" key="8">
    <source>
        <dbReference type="HAMAP-Rule" id="MF_00100"/>
    </source>
</evidence>
<dbReference type="InterPro" id="IPR000795">
    <property type="entry name" value="T_Tr_GTP-bd_dom"/>
</dbReference>
<dbReference type="Pfam" id="PF08364">
    <property type="entry name" value="IF2_assoc"/>
    <property type="match status" value="1"/>
</dbReference>
<feature type="binding site" evidence="8">
    <location>
        <begin position="445"/>
        <end position="448"/>
    </location>
    <ligand>
        <name>GTP</name>
        <dbReference type="ChEBI" id="CHEBI:37565"/>
    </ligand>
</feature>
<evidence type="ECO:0000313" key="12">
    <source>
        <dbReference type="EMBL" id="UZE96853.1"/>
    </source>
</evidence>
<evidence type="ECO:0000256" key="9">
    <source>
        <dbReference type="RuleBase" id="RU000644"/>
    </source>
</evidence>
<comment type="subcellular location">
    <subcellularLocation>
        <location evidence="8">Cytoplasm</location>
    </subcellularLocation>
</comment>
<dbReference type="Gene3D" id="3.40.50.300">
    <property type="entry name" value="P-loop containing nucleotide triphosphate hydrolases"/>
    <property type="match status" value="1"/>
</dbReference>
<dbReference type="HAMAP" id="MF_00100_B">
    <property type="entry name" value="IF_2_B"/>
    <property type="match status" value="1"/>
</dbReference>
<comment type="function">
    <text evidence="8 9">One of the essential components for the initiation of protein synthesis. Protects formylmethionyl-tRNA from spontaneous hydrolysis and promotes its binding to the 30S ribosomal subunits. Also involved in the hydrolysis of GTP during the formation of the 70S ribosomal complex.</text>
</comment>
<dbReference type="NCBIfam" id="TIGR00487">
    <property type="entry name" value="IF-2"/>
    <property type="match status" value="1"/>
</dbReference>
<reference evidence="12" key="1">
    <citation type="submission" date="2022-06" db="EMBL/GenBank/DDBJ databases">
        <title>Alkalimarinus sp. nov., isolated from gut of a Alitta virens.</title>
        <authorList>
            <person name="Yang A.I."/>
            <person name="Shin N.-R."/>
        </authorList>
    </citation>
    <scope>NUCLEOTIDE SEQUENCE</scope>
    <source>
        <strain evidence="12">A2M4</strain>
    </source>
</reference>
<dbReference type="InterPro" id="IPR009000">
    <property type="entry name" value="Transl_B-barrel_sf"/>
</dbReference>
<evidence type="ECO:0000256" key="2">
    <source>
        <dbReference type="ARBA" id="ARBA00020675"/>
    </source>
</evidence>
<evidence type="ECO:0000256" key="1">
    <source>
        <dbReference type="ARBA" id="ARBA00007733"/>
    </source>
</evidence>
<feature type="compositionally biased region" description="Basic and acidic residues" evidence="10">
    <location>
        <begin position="193"/>
        <end position="202"/>
    </location>
</feature>
<feature type="region of interest" description="Disordered" evidence="10">
    <location>
        <begin position="129"/>
        <end position="246"/>
    </location>
</feature>
<dbReference type="Pfam" id="PF11987">
    <property type="entry name" value="IF-2"/>
    <property type="match status" value="1"/>
</dbReference>
<evidence type="ECO:0000256" key="10">
    <source>
        <dbReference type="SAM" id="MobiDB-lite"/>
    </source>
</evidence>
<dbReference type="InterPro" id="IPR044145">
    <property type="entry name" value="IF2_II"/>
</dbReference>
<dbReference type="InterPro" id="IPR027417">
    <property type="entry name" value="P-loop_NTPase"/>
</dbReference>
<dbReference type="SUPFAM" id="SSF52156">
    <property type="entry name" value="Initiation factor IF2/eIF5b, domain 3"/>
    <property type="match status" value="1"/>
</dbReference>
<sequence>MSEVTVKKLAEDVGAPVDRLLNQIQAAGLKHTSESDVMSADEKQTLLSFLKRSHGESDAEAKKITLKRKTTSTLKIAGMQGKTKTVNVEVRKKRTYVKRSESTVDLEAEKQKQQEEALALKKAEEAKIQAEKERNDAAAKKLAEEQAKLAKEGNKDQAAPANERKHRSPEAAPKKAHAPAKDDAKKGHKKKGRGDDDNETRRREKAKSAGKGGRKGTLVSLTGDEESRHRKLRNKKKSKADRDHQFEKPTAAQIHEVEVPESITVSELASRMNVKGTQVVKVLFGLGVMATINQTIDQETATLVVEEMGHTAKPIQDDAVETNIIDSIDYKGEEITRAPVVSVMGHVDHGKTSLLDYIRRAKVASGESGGITQHIGAYHVETGHGMISFLDTPGHAAFTAMRARGANSTDIVILVVAADDGVMPQTEEAVQHARSAGVPIIVAINKIDKESADPDRVKNELAAKEVIPEDWGGDVQFVEVSAHTGQGIDELLDAVLLQSEVLELKAVPSAPAKGVVIEASLDKGRGAVSTVLVQNGTLHQGDVVIAGMYFGKVRAMLDENGKKVTEGGPSIPVEILGLNGTPDAGDDFIVVPDEKRAREVANFRQGKYRDVRFQRQQSAKLENMFQGMGKDEVKNLNIVLKTDVRGSLEALTTALADIGNEEVQVKIVSSGVGGIAETDANLALATNAVIIGFNVRADATAKKVIDAEGLDLRYYSVIYDIIDHIKQALTGMLAPEFREDIVGLAEVRDTFRSPKFGQVAGCMVTEGTIYRNKQIRVLRDNVVIFEGELESLRRFKDDVNEVRSGTECGIGVKNYDVKVGDKIEVFDSVRVERSL</sequence>
<keyword evidence="13" id="KW-1185">Reference proteome</keyword>
<feature type="domain" description="Tr-type G" evidence="11">
    <location>
        <begin position="336"/>
        <end position="505"/>
    </location>
</feature>
<evidence type="ECO:0000256" key="7">
    <source>
        <dbReference type="ARBA" id="ARBA00023134"/>
    </source>
</evidence>
<dbReference type="PANTHER" id="PTHR43381:SF5">
    <property type="entry name" value="TR-TYPE G DOMAIN-CONTAINING PROTEIN"/>
    <property type="match status" value="1"/>
</dbReference>
<feature type="compositionally biased region" description="Basic residues" evidence="10">
    <location>
        <begin position="229"/>
        <end position="239"/>
    </location>
</feature>
<dbReference type="CDD" id="cd01887">
    <property type="entry name" value="IF2_eIF5B"/>
    <property type="match status" value="1"/>
</dbReference>
<dbReference type="InterPro" id="IPR023115">
    <property type="entry name" value="TIF_IF2_dom3"/>
</dbReference>
<dbReference type="EMBL" id="CP100390">
    <property type="protein sequence ID" value="UZE96853.1"/>
    <property type="molecule type" value="Genomic_DNA"/>
</dbReference>
<evidence type="ECO:0000259" key="11">
    <source>
        <dbReference type="PROSITE" id="PS51722"/>
    </source>
</evidence>
<dbReference type="InterPro" id="IPR005225">
    <property type="entry name" value="Small_GTP-bd"/>
</dbReference>
<evidence type="ECO:0000313" key="13">
    <source>
        <dbReference type="Proteomes" id="UP001163739"/>
    </source>
</evidence>
<keyword evidence="5 8" id="KW-0547">Nucleotide-binding</keyword>
<dbReference type="PROSITE" id="PS51722">
    <property type="entry name" value="G_TR_2"/>
    <property type="match status" value="1"/>
</dbReference>